<feature type="chain" id="PRO_5046358252" evidence="1">
    <location>
        <begin position="28"/>
        <end position="414"/>
    </location>
</feature>
<feature type="signal peptide" evidence="1">
    <location>
        <begin position="1"/>
        <end position="27"/>
    </location>
</feature>
<evidence type="ECO:0000313" key="3">
    <source>
        <dbReference type="Proteomes" id="UP001589589"/>
    </source>
</evidence>
<dbReference type="Proteomes" id="UP001589589">
    <property type="component" value="Unassembled WGS sequence"/>
</dbReference>
<comment type="caution">
    <text evidence="2">The sequence shown here is derived from an EMBL/GenBank/DDBJ whole genome shotgun (WGS) entry which is preliminary data.</text>
</comment>
<dbReference type="PROSITE" id="PS51257">
    <property type="entry name" value="PROKAR_LIPOPROTEIN"/>
    <property type="match status" value="1"/>
</dbReference>
<dbReference type="EMBL" id="JBHMEX010000008">
    <property type="protein sequence ID" value="MFB9062869.1"/>
    <property type="molecule type" value="Genomic_DNA"/>
</dbReference>
<proteinExistence type="predicted"/>
<protein>
    <submittedName>
        <fullName evidence="2">DUF4374 domain-containing protein</fullName>
    </submittedName>
</protein>
<dbReference type="RefSeq" id="WP_290260143.1">
    <property type="nucleotide sequence ID" value="NZ_JAUFQQ010000003.1"/>
</dbReference>
<evidence type="ECO:0000256" key="1">
    <source>
        <dbReference type="SAM" id="SignalP"/>
    </source>
</evidence>
<organism evidence="2 3">
    <name type="scientific">Flavobacterium branchiarum</name>
    <dbReference type="NCBI Taxonomy" id="1114870"/>
    <lineage>
        <taxon>Bacteria</taxon>
        <taxon>Pseudomonadati</taxon>
        <taxon>Bacteroidota</taxon>
        <taxon>Flavobacteriia</taxon>
        <taxon>Flavobacteriales</taxon>
        <taxon>Flavobacteriaceae</taxon>
        <taxon>Flavobacterium</taxon>
    </lineage>
</organism>
<evidence type="ECO:0000313" key="2">
    <source>
        <dbReference type="EMBL" id="MFB9062869.1"/>
    </source>
</evidence>
<keyword evidence="3" id="KW-1185">Reference proteome</keyword>
<keyword evidence="1" id="KW-0732">Signal</keyword>
<reference evidence="2 3" key="1">
    <citation type="submission" date="2024-09" db="EMBL/GenBank/DDBJ databases">
        <authorList>
            <person name="Sun Q."/>
            <person name="Mori K."/>
        </authorList>
    </citation>
    <scope>NUCLEOTIDE SEQUENCE [LARGE SCALE GENOMIC DNA]</scope>
    <source>
        <strain evidence="2 3">CECT 7908</strain>
    </source>
</reference>
<gene>
    <name evidence="2" type="ORF">ACFFUQ_02480</name>
</gene>
<accession>A0ABV5FH40</accession>
<name>A0ABV5FH40_9FLAO</name>
<sequence>MFINKFQKGFAVAMLSLSIFSCSSDDAAPKDETTFTGSKYVASYWLADYTQYILDFNSIDRLMTGEISAKGVGIEQNGSCFPINNTFFALHTGSEGSIPFSLNSEGKLKAGQKISFESSYAVGYTDDKRMINIGATWDGSSSDYELMIYNPTKVSIDARKFNDFAVNASNKNVLYWPTGAAVSGDKLFVPVYIKDVSDKTNVILSSDAIVRVYKYPSLEYITTIKDARSAAIGLYYTNTGIVQTGSGDIFTFSSNARAGGYPVTNVSSGILRIKKGEDKFDASYFFDIEKSSLKGKVLAAYPLGGEKVYISYIPSDVDSVNNVYSFLDSKPIFKGAILDLASKTILPVTGLPDYGGDEFFGLGSMFVEDGKAYKSFVTGKEARVYQIDIATGTAKAGALLKEGLYLPSIGKLTY</sequence>